<comment type="caution">
    <text evidence="1">The sequence shown here is derived from an EMBL/GenBank/DDBJ whole genome shotgun (WGS) entry which is preliminary data.</text>
</comment>
<organism evidence="1 2">
    <name type="scientific">Peribacillus huizhouensis</name>
    <dbReference type="NCBI Taxonomy" id="1501239"/>
    <lineage>
        <taxon>Bacteria</taxon>
        <taxon>Bacillati</taxon>
        <taxon>Bacillota</taxon>
        <taxon>Bacilli</taxon>
        <taxon>Bacillales</taxon>
        <taxon>Bacillaceae</taxon>
        <taxon>Peribacillus</taxon>
    </lineage>
</organism>
<proteinExistence type="predicted"/>
<reference evidence="1 2" key="1">
    <citation type="submission" date="2020-08" db="EMBL/GenBank/DDBJ databases">
        <title>Genomic Encyclopedia of Type Strains, Phase IV (KMG-IV): sequencing the most valuable type-strain genomes for metagenomic binning, comparative biology and taxonomic classification.</title>
        <authorList>
            <person name="Goeker M."/>
        </authorList>
    </citation>
    <scope>NUCLEOTIDE SEQUENCE [LARGE SCALE GENOMIC DNA]</scope>
    <source>
        <strain evidence="1 2">DSM 105481</strain>
    </source>
</reference>
<evidence type="ECO:0000313" key="2">
    <source>
        <dbReference type="Proteomes" id="UP000626697"/>
    </source>
</evidence>
<evidence type="ECO:0000313" key="1">
    <source>
        <dbReference type="EMBL" id="MBA9027728.1"/>
    </source>
</evidence>
<dbReference type="RefSeq" id="WP_182503120.1">
    <property type="nucleotide sequence ID" value="NZ_JACJHX010000009.1"/>
</dbReference>
<sequence>MVFDPTAFDNMKVIVEGAVYDRDLDGDILVTNRMDLVNLADLSREFVIEMKLKHTCAKRKISAGITLISKLENLSAELLPKSNYESASGSILKVMVAIQDKLDEIQTKQVMNVLTHIWGETRLIEKTDSETINNQEKQVFYTTKYTISFGRLIKEEQIDDLVEIIDYVIETLEKLEPIFK</sequence>
<dbReference type="Proteomes" id="UP000626697">
    <property type="component" value="Unassembled WGS sequence"/>
</dbReference>
<keyword evidence="2" id="KW-1185">Reference proteome</keyword>
<name>A0ABR6CRU5_9BACI</name>
<dbReference type="EMBL" id="JACJHX010000009">
    <property type="protein sequence ID" value="MBA9027728.1"/>
    <property type="molecule type" value="Genomic_DNA"/>
</dbReference>
<gene>
    <name evidence="1" type="ORF">HNP81_003019</name>
</gene>
<protein>
    <submittedName>
        <fullName evidence="1">Uncharacterized protein</fullName>
    </submittedName>
</protein>
<accession>A0ABR6CRU5</accession>